<evidence type="ECO:0000256" key="1">
    <source>
        <dbReference type="ARBA" id="ARBA00023015"/>
    </source>
</evidence>
<keyword evidence="6" id="KW-1185">Reference proteome</keyword>
<dbReference type="Gene3D" id="1.20.120.530">
    <property type="entry name" value="GntR ligand-binding domain-like"/>
    <property type="match status" value="1"/>
</dbReference>
<dbReference type="InterPro" id="IPR036388">
    <property type="entry name" value="WH-like_DNA-bd_sf"/>
</dbReference>
<evidence type="ECO:0000259" key="4">
    <source>
        <dbReference type="PROSITE" id="PS50949"/>
    </source>
</evidence>
<protein>
    <submittedName>
        <fullName evidence="5">Transcriptional regulator, GntR family</fullName>
    </submittedName>
</protein>
<keyword evidence="1" id="KW-0805">Transcription regulation</keyword>
<dbReference type="Pfam" id="PF07729">
    <property type="entry name" value="FCD"/>
    <property type="match status" value="1"/>
</dbReference>
<feature type="domain" description="HTH gntR-type" evidence="4">
    <location>
        <begin position="25"/>
        <end position="91"/>
    </location>
</feature>
<keyword evidence="3" id="KW-0804">Transcription</keyword>
<dbReference type="InterPro" id="IPR000524">
    <property type="entry name" value="Tscrpt_reg_HTH_GntR"/>
</dbReference>
<organism evidence="5 6">
    <name type="scientific">Albimonas donghaensis</name>
    <dbReference type="NCBI Taxonomy" id="356660"/>
    <lineage>
        <taxon>Bacteria</taxon>
        <taxon>Pseudomonadati</taxon>
        <taxon>Pseudomonadota</taxon>
        <taxon>Alphaproteobacteria</taxon>
        <taxon>Rhodobacterales</taxon>
        <taxon>Paracoccaceae</taxon>
        <taxon>Albimonas</taxon>
    </lineage>
</organism>
<keyword evidence="2" id="KW-0238">DNA-binding</keyword>
<dbReference type="STRING" id="356660.SAMN05444336_103382"/>
<dbReference type="PANTHER" id="PTHR43537:SF39">
    <property type="entry name" value="HTH-TYPE TRANSCRIPTIONAL REGULATOR MCBR"/>
    <property type="match status" value="1"/>
</dbReference>
<dbReference type="GO" id="GO:0003700">
    <property type="term" value="F:DNA-binding transcription factor activity"/>
    <property type="evidence" value="ECO:0007669"/>
    <property type="project" value="InterPro"/>
</dbReference>
<evidence type="ECO:0000313" key="5">
    <source>
        <dbReference type="EMBL" id="SDX12877.1"/>
    </source>
</evidence>
<gene>
    <name evidence="5" type="ORF">SAMN05444336_103382</name>
</gene>
<dbReference type="InterPro" id="IPR036390">
    <property type="entry name" value="WH_DNA-bd_sf"/>
</dbReference>
<accession>A0A1H2Z6B5</accession>
<dbReference type="PROSITE" id="PS50949">
    <property type="entry name" value="HTH_GNTR"/>
    <property type="match status" value="1"/>
</dbReference>
<dbReference type="PANTHER" id="PTHR43537">
    <property type="entry name" value="TRANSCRIPTIONAL REGULATOR, GNTR FAMILY"/>
    <property type="match status" value="1"/>
</dbReference>
<evidence type="ECO:0000313" key="6">
    <source>
        <dbReference type="Proteomes" id="UP000199118"/>
    </source>
</evidence>
<dbReference type="SUPFAM" id="SSF46785">
    <property type="entry name" value="Winged helix' DNA-binding domain"/>
    <property type="match status" value="1"/>
</dbReference>
<dbReference type="SUPFAM" id="SSF48008">
    <property type="entry name" value="GntR ligand-binding domain-like"/>
    <property type="match status" value="1"/>
</dbReference>
<sequence>MTLADATTPSPAVRPVRALLDEGAGPAHERVYKALRRRILHGEMAPGEHVTLRGVAGELGVSMTPAREAVRRLAAEGALAISASGRVSAPILSPARVEELASIRALLEPELAARALPRAHFSLIERLKRMDAEIDQHLKSGDAAAYVRGNLEFHRTLYLRAHAPAMLALAETVWLQTGPSMRALYARIGMGRVADYHRKAIAALAAGDEAGLRLAIRADVRQGLTMLSNEGLDQA</sequence>
<evidence type="ECO:0000256" key="2">
    <source>
        <dbReference type="ARBA" id="ARBA00023125"/>
    </source>
</evidence>
<evidence type="ECO:0000256" key="3">
    <source>
        <dbReference type="ARBA" id="ARBA00023163"/>
    </source>
</evidence>
<dbReference type="RefSeq" id="WP_092681777.1">
    <property type="nucleotide sequence ID" value="NZ_FNMZ01000003.1"/>
</dbReference>
<dbReference type="Gene3D" id="1.10.10.10">
    <property type="entry name" value="Winged helix-like DNA-binding domain superfamily/Winged helix DNA-binding domain"/>
    <property type="match status" value="1"/>
</dbReference>
<dbReference type="GO" id="GO:0003677">
    <property type="term" value="F:DNA binding"/>
    <property type="evidence" value="ECO:0007669"/>
    <property type="project" value="UniProtKB-KW"/>
</dbReference>
<reference evidence="5 6" key="1">
    <citation type="submission" date="2016-10" db="EMBL/GenBank/DDBJ databases">
        <authorList>
            <person name="de Groot N.N."/>
        </authorList>
    </citation>
    <scope>NUCLEOTIDE SEQUENCE [LARGE SCALE GENOMIC DNA]</scope>
    <source>
        <strain evidence="5 6">DSM 17890</strain>
    </source>
</reference>
<dbReference type="Pfam" id="PF00392">
    <property type="entry name" value="GntR"/>
    <property type="match status" value="1"/>
</dbReference>
<dbReference type="OrthoDB" id="9815654at2"/>
<dbReference type="AlphaFoldDB" id="A0A1H2Z6B5"/>
<name>A0A1H2Z6B5_9RHOB</name>
<dbReference type="Proteomes" id="UP000199118">
    <property type="component" value="Unassembled WGS sequence"/>
</dbReference>
<dbReference type="InterPro" id="IPR011711">
    <property type="entry name" value="GntR_C"/>
</dbReference>
<proteinExistence type="predicted"/>
<dbReference type="EMBL" id="FNMZ01000003">
    <property type="protein sequence ID" value="SDX12877.1"/>
    <property type="molecule type" value="Genomic_DNA"/>
</dbReference>
<dbReference type="SMART" id="SM00895">
    <property type="entry name" value="FCD"/>
    <property type="match status" value="1"/>
</dbReference>
<dbReference type="InterPro" id="IPR008920">
    <property type="entry name" value="TF_FadR/GntR_C"/>
</dbReference>